<dbReference type="SUPFAM" id="SSF52540">
    <property type="entry name" value="P-loop containing nucleoside triphosphate hydrolases"/>
    <property type="match status" value="1"/>
</dbReference>
<protein>
    <recommendedName>
        <fullName evidence="2">KAP NTPase domain-containing protein</fullName>
    </recommendedName>
</protein>
<dbReference type="Gene3D" id="3.40.50.300">
    <property type="entry name" value="P-loop containing nucleotide triphosphate hydrolases"/>
    <property type="match status" value="1"/>
</dbReference>
<organism evidence="3 4">
    <name type="scientific">Blautia producta</name>
    <dbReference type="NCBI Taxonomy" id="33035"/>
    <lineage>
        <taxon>Bacteria</taxon>
        <taxon>Bacillati</taxon>
        <taxon>Bacillota</taxon>
        <taxon>Clostridia</taxon>
        <taxon>Lachnospirales</taxon>
        <taxon>Lachnospiraceae</taxon>
        <taxon>Blautia</taxon>
    </lineage>
</organism>
<sequence length="949" mass="110853">MDKDVIKILENQKLFNWYFDNRNYVLVLGILLSIVISVYMSRRILRVVGKIDYKEIYGKALAHTAIAIIIGTGLNAAGMEFKFAVNHMPMLLFSGAVLLTAGIQIIECTRYSKNYTEVIKRANIIFIGIIECVVLLLAVMGRLEVIELVASVIGYITLKTSNDFIDSCVKDPLRYAANIDLLTEDYPVSRMEDLFESRKRQLDNLCKELEQSREEPFAVAISGKWGSGKTSFVNALKEKLCQAEFVNVECSIEYDVKAALKDLASQIQDIFKRNNVYIGTNGVIDKYFKKIGDFVDDAGYSGMAKIIDKFQIEEDSNYLETKAAMNKELKIFYGLTGKRIYFVVDDMDRIIDDDMRVVLFQVIRESVSLSNCITLFMVDYDRLTSERMSKEFLEKYVNHQFELCDSEFEEVVEKYEKLYFTESFWMGKSDYIKERGKASQRDIKNNGSKFLLGIQNKIKEIKESQNKEKISDEDRRINEEHLDYLQDAEMRLQSRMKNPRKVKRYLDSIKRMLNVADIIWFQNEDAGSNEYSQENWVETILEVAFLKAFLYEEYDELIKAGSLYFFKRDKKNSYIVEFIVSGFCAWLIGFGNKENVVEMVVYRLYALDINTDKTEHQILMEELDKNTLQEGNLLLYVNECLGINFHYERMQKILNYLEKHTFENPRYKAEVVVGIMSIISGNYNMYVQGLSKIMERIKAIVDDSRGTGIFNEREWNMIEHYTNKLQTRLIFGNSSIICSVLGIVHNTEFTKYFDKNMDTISQLHDTILKINEVYPLSEFTQAGTEIQTLINYFQRTEEILSGAEFRYAENEIKYFLKKVMIMLEILDIWFGKEEPDSEQYYNIMNGDFKSYALENADNLINSLKELESYFSIHQEDVKVADAFIELVRKLEILDKENPDYFGKDKNKVIIALSNTYELLAKNQAILKAYEDNWRFCKLRLFRLRRNMKM</sequence>
<name>A0A7G5MPB0_9FIRM</name>
<dbReference type="EMBL" id="CP039126">
    <property type="protein sequence ID" value="QMW76453.1"/>
    <property type="molecule type" value="Genomic_DNA"/>
</dbReference>
<dbReference type="GeneID" id="75052875"/>
<keyword evidence="1" id="KW-0472">Membrane</keyword>
<feature type="transmembrane region" description="Helical" evidence="1">
    <location>
        <begin position="23"/>
        <end position="40"/>
    </location>
</feature>
<gene>
    <name evidence="3" type="ORF">E5259_01935</name>
</gene>
<evidence type="ECO:0000256" key="1">
    <source>
        <dbReference type="SAM" id="Phobius"/>
    </source>
</evidence>
<evidence type="ECO:0000259" key="2">
    <source>
        <dbReference type="Pfam" id="PF07693"/>
    </source>
</evidence>
<reference evidence="3 4" key="1">
    <citation type="submission" date="2019-04" db="EMBL/GenBank/DDBJ databases">
        <authorList>
            <person name="Schori C."/>
            <person name="Ahrens C."/>
        </authorList>
    </citation>
    <scope>NUCLEOTIDE SEQUENCE [LARGE SCALE GENOMIC DNA]</scope>
    <source>
        <strain evidence="3 4">DSM 2950</strain>
    </source>
</reference>
<proteinExistence type="predicted"/>
<dbReference type="Pfam" id="PF07693">
    <property type="entry name" value="KAP_NTPase"/>
    <property type="match status" value="1"/>
</dbReference>
<feature type="transmembrane region" description="Helical" evidence="1">
    <location>
        <begin position="60"/>
        <end position="78"/>
    </location>
</feature>
<evidence type="ECO:0000313" key="3">
    <source>
        <dbReference type="EMBL" id="QMW76453.1"/>
    </source>
</evidence>
<feature type="transmembrane region" description="Helical" evidence="1">
    <location>
        <begin position="124"/>
        <end position="143"/>
    </location>
</feature>
<dbReference type="InterPro" id="IPR011646">
    <property type="entry name" value="KAP_P-loop"/>
</dbReference>
<accession>A0A7G5MPB0</accession>
<keyword evidence="1" id="KW-1133">Transmembrane helix</keyword>
<dbReference type="Proteomes" id="UP000515789">
    <property type="component" value="Chromosome"/>
</dbReference>
<feature type="domain" description="KAP NTPase" evidence="2">
    <location>
        <begin position="200"/>
        <end position="512"/>
    </location>
</feature>
<dbReference type="InterPro" id="IPR027417">
    <property type="entry name" value="P-loop_NTPase"/>
</dbReference>
<feature type="transmembrane region" description="Helical" evidence="1">
    <location>
        <begin position="90"/>
        <end position="112"/>
    </location>
</feature>
<dbReference type="AlphaFoldDB" id="A0A7G5MPB0"/>
<keyword evidence="1" id="KW-0812">Transmembrane</keyword>
<evidence type="ECO:0000313" key="4">
    <source>
        <dbReference type="Proteomes" id="UP000515789"/>
    </source>
</evidence>
<dbReference type="RefSeq" id="WP_018595575.1">
    <property type="nucleotide sequence ID" value="NZ_CABLBP010000003.1"/>
</dbReference>